<accession>A0ABS6EFI6</accession>
<dbReference type="Pfam" id="PF10026">
    <property type="entry name" value="DUF2268"/>
    <property type="match status" value="1"/>
</dbReference>
<reference evidence="2 3" key="1">
    <citation type="submission" date="2021-06" db="EMBL/GenBank/DDBJ databases">
        <authorList>
            <person name="Sun Q."/>
            <person name="Li D."/>
        </authorList>
    </citation>
    <scope>NUCLEOTIDE SEQUENCE [LARGE SCALE GENOMIC DNA]</scope>
    <source>
        <strain evidence="2 3">MSJ-11</strain>
    </source>
</reference>
<evidence type="ECO:0000313" key="2">
    <source>
        <dbReference type="EMBL" id="MBU5483770.1"/>
    </source>
</evidence>
<name>A0ABS6EFI6_9CLOT</name>
<proteinExistence type="predicted"/>
<sequence length="308" mass="35900">MNKHKINIICLIAILVSMFFVGGCKSTSSQTSNVKLKNEWTITFLDDYVEDYIKKSNEEKEYSEKIFKDKMVNPIADKHYYNIENLYFPYGIKDIKAFEEQLKSLKKNKGVLIETVEESLEKAHSVLPNNNINIYILPEDPEVTKIFNTGVRAVSPDEKNIFMVVNTKVNGWESEIKLTTVHEYYHSVEKKISNNARKNNLLNMLISDGKAEVFTSIVYPEEKSKISYALNKEEEIQVWNKIKNNLYSEENINKIMNGDGKEFPLFSGYTIGFNIVRRFIDFNPNITINEWTKIEEEEIFKHSNYNPN</sequence>
<feature type="domain" description="DUF2268" evidence="1">
    <location>
        <begin position="114"/>
        <end position="300"/>
    </location>
</feature>
<gene>
    <name evidence="2" type="ORF">KQI86_05460</name>
</gene>
<keyword evidence="3" id="KW-1185">Reference proteome</keyword>
<protein>
    <submittedName>
        <fullName evidence="2">DUF2268 domain-containing protein</fullName>
    </submittedName>
</protein>
<evidence type="ECO:0000313" key="3">
    <source>
        <dbReference type="Proteomes" id="UP000726170"/>
    </source>
</evidence>
<dbReference type="EMBL" id="JAHLQF010000001">
    <property type="protein sequence ID" value="MBU5483770.1"/>
    <property type="molecule type" value="Genomic_DNA"/>
</dbReference>
<dbReference type="InterPro" id="IPR018728">
    <property type="entry name" value="DUF2268"/>
</dbReference>
<dbReference type="Proteomes" id="UP000726170">
    <property type="component" value="Unassembled WGS sequence"/>
</dbReference>
<dbReference type="PROSITE" id="PS51257">
    <property type="entry name" value="PROKAR_LIPOPROTEIN"/>
    <property type="match status" value="1"/>
</dbReference>
<comment type="caution">
    <text evidence="2">The sequence shown here is derived from an EMBL/GenBank/DDBJ whole genome shotgun (WGS) entry which is preliminary data.</text>
</comment>
<organism evidence="2 3">
    <name type="scientific">Clostridium mobile</name>
    <dbReference type="NCBI Taxonomy" id="2841512"/>
    <lineage>
        <taxon>Bacteria</taxon>
        <taxon>Bacillati</taxon>
        <taxon>Bacillota</taxon>
        <taxon>Clostridia</taxon>
        <taxon>Eubacteriales</taxon>
        <taxon>Clostridiaceae</taxon>
        <taxon>Clostridium</taxon>
    </lineage>
</organism>
<evidence type="ECO:0000259" key="1">
    <source>
        <dbReference type="Pfam" id="PF10026"/>
    </source>
</evidence>
<dbReference type="RefSeq" id="WP_216438123.1">
    <property type="nucleotide sequence ID" value="NZ_JAHLQF010000001.1"/>
</dbReference>